<dbReference type="PROSITE" id="PS51746">
    <property type="entry name" value="PPM_2"/>
    <property type="match status" value="1"/>
</dbReference>
<reference evidence="2 3" key="2">
    <citation type="submission" date="2020-07" db="EMBL/GenBank/DDBJ databases">
        <title>Genome assembly of wild tea tree DASZ reveals pedigree and selection history of tea varieties.</title>
        <authorList>
            <person name="Zhang W."/>
        </authorList>
    </citation>
    <scope>NUCLEOTIDE SEQUENCE [LARGE SCALE GENOMIC DNA]</scope>
    <source>
        <strain evidence="3">cv. G240</strain>
        <tissue evidence="2">Leaf</tissue>
    </source>
</reference>
<dbReference type="SUPFAM" id="SSF81606">
    <property type="entry name" value="PP2C-like"/>
    <property type="match status" value="1"/>
</dbReference>
<dbReference type="Gene3D" id="3.60.40.10">
    <property type="entry name" value="PPM-type phosphatase domain"/>
    <property type="match status" value="1"/>
</dbReference>
<evidence type="ECO:0000259" key="1">
    <source>
        <dbReference type="PROSITE" id="PS51746"/>
    </source>
</evidence>
<sequence>MGPQYTRQFFYPFAFGFLQPLLNVVQDGFVRGFGLTIALGCLRFDPFREVICCDDQVSLVSWGPRQWSYDIEPPLGERPGTGDRVRLFNRQMLGVGTRFSSFLRTSPPSEKMLIKDEYILEKVGLGSSADTGKGKSKMSKHPDFWTETEDAVQRAYRTTDTSILDKSVELGKWGSTAVTAILIDCHKLVVANVGDSRAVACKDGVAKQLSVDHEPSKERTYIEDRGGFVSNFQGSTFKRCSETDGYTPDISYGVHANTSRLPSRKDTSCCQST</sequence>
<organism evidence="2 3">
    <name type="scientific">Camellia sinensis</name>
    <name type="common">Tea plant</name>
    <name type="synonym">Thea sinensis</name>
    <dbReference type="NCBI Taxonomy" id="4442"/>
    <lineage>
        <taxon>Eukaryota</taxon>
        <taxon>Viridiplantae</taxon>
        <taxon>Streptophyta</taxon>
        <taxon>Embryophyta</taxon>
        <taxon>Tracheophyta</taxon>
        <taxon>Spermatophyta</taxon>
        <taxon>Magnoliopsida</taxon>
        <taxon>eudicotyledons</taxon>
        <taxon>Gunneridae</taxon>
        <taxon>Pentapetalae</taxon>
        <taxon>asterids</taxon>
        <taxon>Ericales</taxon>
        <taxon>Theaceae</taxon>
        <taxon>Camellia</taxon>
    </lineage>
</organism>
<gene>
    <name evidence="2" type="ORF">HYC85_013484</name>
</gene>
<dbReference type="InterPro" id="IPR015655">
    <property type="entry name" value="PP2C"/>
</dbReference>
<reference evidence="3" key="1">
    <citation type="journal article" date="2020" name="Nat. Commun.">
        <title>Genome assembly of wild tea tree DASZ reveals pedigree and selection history of tea varieties.</title>
        <authorList>
            <person name="Zhang W."/>
            <person name="Zhang Y."/>
            <person name="Qiu H."/>
            <person name="Guo Y."/>
            <person name="Wan H."/>
            <person name="Zhang X."/>
            <person name="Scossa F."/>
            <person name="Alseekh S."/>
            <person name="Zhang Q."/>
            <person name="Wang P."/>
            <person name="Xu L."/>
            <person name="Schmidt M.H."/>
            <person name="Jia X."/>
            <person name="Li D."/>
            <person name="Zhu A."/>
            <person name="Guo F."/>
            <person name="Chen W."/>
            <person name="Ni D."/>
            <person name="Usadel B."/>
            <person name="Fernie A.R."/>
            <person name="Wen W."/>
        </authorList>
    </citation>
    <scope>NUCLEOTIDE SEQUENCE [LARGE SCALE GENOMIC DNA]</scope>
    <source>
        <strain evidence="3">cv. G240</strain>
    </source>
</reference>
<dbReference type="AlphaFoldDB" id="A0A7J7H4Q3"/>
<dbReference type="EMBL" id="JACBKZ010000006">
    <property type="protein sequence ID" value="KAF5947527.1"/>
    <property type="molecule type" value="Genomic_DNA"/>
</dbReference>
<evidence type="ECO:0000313" key="3">
    <source>
        <dbReference type="Proteomes" id="UP000593564"/>
    </source>
</evidence>
<proteinExistence type="predicted"/>
<dbReference type="Proteomes" id="UP000593564">
    <property type="component" value="Unassembled WGS sequence"/>
</dbReference>
<dbReference type="GO" id="GO:0004722">
    <property type="term" value="F:protein serine/threonine phosphatase activity"/>
    <property type="evidence" value="ECO:0007669"/>
    <property type="project" value="InterPro"/>
</dbReference>
<name>A0A7J7H4Q3_CAMSI</name>
<dbReference type="InterPro" id="IPR001932">
    <property type="entry name" value="PPM-type_phosphatase-like_dom"/>
</dbReference>
<dbReference type="InterPro" id="IPR036457">
    <property type="entry name" value="PPM-type-like_dom_sf"/>
</dbReference>
<accession>A0A7J7H4Q3</accession>
<dbReference type="PANTHER" id="PTHR47992">
    <property type="entry name" value="PROTEIN PHOSPHATASE"/>
    <property type="match status" value="1"/>
</dbReference>
<dbReference type="CDD" id="cd00143">
    <property type="entry name" value="PP2Cc"/>
    <property type="match status" value="1"/>
</dbReference>
<keyword evidence="3" id="KW-1185">Reference proteome</keyword>
<comment type="caution">
    <text evidence="2">The sequence shown here is derived from an EMBL/GenBank/DDBJ whole genome shotgun (WGS) entry which is preliminary data.</text>
</comment>
<feature type="domain" description="PPM-type phosphatase" evidence="1">
    <location>
        <begin position="101"/>
        <end position="273"/>
    </location>
</feature>
<evidence type="ECO:0000313" key="2">
    <source>
        <dbReference type="EMBL" id="KAF5947527.1"/>
    </source>
</evidence>
<dbReference type="Pfam" id="PF00481">
    <property type="entry name" value="PP2C"/>
    <property type="match status" value="1"/>
</dbReference>
<protein>
    <recommendedName>
        <fullName evidence="1">PPM-type phosphatase domain-containing protein</fullName>
    </recommendedName>
</protein>